<dbReference type="KEGG" id="vab:WPS_29340"/>
<evidence type="ECO:0000313" key="4">
    <source>
        <dbReference type="Proteomes" id="UP001317532"/>
    </source>
</evidence>
<dbReference type="PANTHER" id="PTHR43591">
    <property type="entry name" value="METHYLTRANSFERASE"/>
    <property type="match status" value="1"/>
</dbReference>
<dbReference type="InterPro" id="IPR013216">
    <property type="entry name" value="Methyltransf_11"/>
</dbReference>
<organism evidence="3 4">
    <name type="scientific">Vulcanimicrobium alpinum</name>
    <dbReference type="NCBI Taxonomy" id="3016050"/>
    <lineage>
        <taxon>Bacteria</taxon>
        <taxon>Bacillati</taxon>
        <taxon>Vulcanimicrobiota</taxon>
        <taxon>Vulcanimicrobiia</taxon>
        <taxon>Vulcanimicrobiales</taxon>
        <taxon>Vulcanimicrobiaceae</taxon>
        <taxon>Vulcanimicrobium</taxon>
    </lineage>
</organism>
<keyword evidence="1" id="KW-0175">Coiled coil</keyword>
<gene>
    <name evidence="3" type="ORF">WPS_29340</name>
</gene>
<dbReference type="Gene3D" id="3.40.50.150">
    <property type="entry name" value="Vaccinia Virus protein VP39"/>
    <property type="match status" value="1"/>
</dbReference>
<accession>A0AAN1Y014</accession>
<dbReference type="Proteomes" id="UP001317532">
    <property type="component" value="Chromosome"/>
</dbReference>
<protein>
    <recommendedName>
        <fullName evidence="2">Methyltransferase type 11 domain-containing protein</fullName>
    </recommendedName>
</protein>
<feature type="coiled-coil region" evidence="1">
    <location>
        <begin position="396"/>
        <end position="430"/>
    </location>
</feature>
<dbReference type="GO" id="GO:0008757">
    <property type="term" value="F:S-adenosylmethionine-dependent methyltransferase activity"/>
    <property type="evidence" value="ECO:0007669"/>
    <property type="project" value="InterPro"/>
</dbReference>
<feature type="coiled-coil region" evidence="1">
    <location>
        <begin position="478"/>
        <end position="526"/>
    </location>
</feature>
<dbReference type="Pfam" id="PF08241">
    <property type="entry name" value="Methyltransf_11"/>
    <property type="match status" value="1"/>
</dbReference>
<dbReference type="AlphaFoldDB" id="A0AAN1Y014"/>
<evidence type="ECO:0000259" key="2">
    <source>
        <dbReference type="Pfam" id="PF08241"/>
    </source>
</evidence>
<proteinExistence type="predicted"/>
<sequence length="558" mass="62955">MLRTMSTLRELTFTGERYVPGLMGQIRYEHVHRYAIARRLAAGRRVLDVASGEGYGTALLATTAAQAVGVDIDESSVERARSVYYASNLRFVVGSASALPLADAGFDFVSSFETLEHIAEHERMVDEIKRVLAPGGTLVISTPNKRVYSDIPQYSNPFHVRELYFSEFRELLSARFRHVRIYGQRIAAASVVHPLANAVVERPIWFAGRGDDVLDALPALIDPTYFLAVASDEPIEDLVESAFLDPSDDVFGATAREMQALRNMVERLDGTLPGELSAGRAALTSTNTSRNDLRAELDAVHEAFRVADAERLHNANRYDELAELYNRERAERERDAYNLRERLDESDRKIRSLEEDARDAHAAFEKADALRIYQESRYEELEALYKSDGSEKLQQVTSLQARVLELEASLSEAEHSRAALEVERGEIQREMLGWADRARIVERELAQTIEQHAREVSVREAGYTQALSEQILRGSEQLGRARAERDALQNRAAVLQDDADQARAALESERERWAQMERELRSLADAAHEALQSVVDSKSWRLTRPLRLLARRFGADDR</sequence>
<dbReference type="PANTHER" id="PTHR43591:SF110">
    <property type="entry name" value="RHODANESE DOMAIN-CONTAINING PROTEIN"/>
    <property type="match status" value="1"/>
</dbReference>
<dbReference type="SUPFAM" id="SSF53335">
    <property type="entry name" value="S-adenosyl-L-methionine-dependent methyltransferases"/>
    <property type="match status" value="1"/>
</dbReference>
<dbReference type="CDD" id="cd02440">
    <property type="entry name" value="AdoMet_MTases"/>
    <property type="match status" value="1"/>
</dbReference>
<dbReference type="EMBL" id="AP025523">
    <property type="protein sequence ID" value="BDE07658.1"/>
    <property type="molecule type" value="Genomic_DNA"/>
</dbReference>
<feature type="coiled-coil region" evidence="1">
    <location>
        <begin position="336"/>
        <end position="363"/>
    </location>
</feature>
<feature type="domain" description="Methyltransferase type 11" evidence="2">
    <location>
        <begin position="47"/>
        <end position="140"/>
    </location>
</feature>
<name>A0AAN1Y014_UNVUL</name>
<dbReference type="InterPro" id="IPR029063">
    <property type="entry name" value="SAM-dependent_MTases_sf"/>
</dbReference>
<evidence type="ECO:0000256" key="1">
    <source>
        <dbReference type="SAM" id="Coils"/>
    </source>
</evidence>
<reference evidence="3 4" key="1">
    <citation type="journal article" date="2022" name="ISME Commun">
        <title>Vulcanimicrobium alpinus gen. nov. sp. nov., the first cultivated representative of the candidate phylum 'Eremiobacterota', is a metabolically versatile aerobic anoxygenic phototroph.</title>
        <authorList>
            <person name="Yabe S."/>
            <person name="Muto K."/>
            <person name="Abe K."/>
            <person name="Yokota A."/>
            <person name="Staudigel H."/>
            <person name="Tebo B.M."/>
        </authorList>
    </citation>
    <scope>NUCLEOTIDE SEQUENCE [LARGE SCALE GENOMIC DNA]</scope>
    <source>
        <strain evidence="3 4">WC8-2</strain>
    </source>
</reference>
<keyword evidence="4" id="KW-1185">Reference proteome</keyword>
<evidence type="ECO:0000313" key="3">
    <source>
        <dbReference type="EMBL" id="BDE07658.1"/>
    </source>
</evidence>